<dbReference type="AlphaFoldDB" id="A0A0W8FIL6"/>
<evidence type="ECO:0000313" key="1">
    <source>
        <dbReference type="EMBL" id="KUG20758.1"/>
    </source>
</evidence>
<name>A0A0W8FIL6_9ZZZZ</name>
<accession>A0A0W8FIL6</accession>
<organism evidence="1">
    <name type="scientific">hydrocarbon metagenome</name>
    <dbReference type="NCBI Taxonomy" id="938273"/>
    <lineage>
        <taxon>unclassified sequences</taxon>
        <taxon>metagenomes</taxon>
        <taxon>ecological metagenomes</taxon>
    </lineage>
</organism>
<gene>
    <name evidence="1" type="ORF">ASZ90_009502</name>
</gene>
<dbReference type="EMBL" id="LNQE01001146">
    <property type="protein sequence ID" value="KUG20758.1"/>
    <property type="molecule type" value="Genomic_DNA"/>
</dbReference>
<comment type="caution">
    <text evidence="1">The sequence shown here is derived from an EMBL/GenBank/DDBJ whole genome shotgun (WGS) entry which is preliminary data.</text>
</comment>
<protein>
    <submittedName>
        <fullName evidence="1">Uncharacterized protein</fullName>
    </submittedName>
</protein>
<sequence>MGRMPDAPGVRPCPDRVIRGYLDCREAIRVLWPGMCTG</sequence>
<reference evidence="1" key="1">
    <citation type="journal article" date="2015" name="Proc. Natl. Acad. Sci. U.S.A.">
        <title>Networks of energetic and metabolic interactions define dynamics in microbial communities.</title>
        <authorList>
            <person name="Embree M."/>
            <person name="Liu J.K."/>
            <person name="Al-Bassam M.M."/>
            <person name="Zengler K."/>
        </authorList>
    </citation>
    <scope>NUCLEOTIDE SEQUENCE</scope>
</reference>
<proteinExistence type="predicted"/>